<feature type="compositionally biased region" description="Polar residues" evidence="1">
    <location>
        <begin position="357"/>
        <end position="383"/>
    </location>
</feature>
<evidence type="ECO:0000256" key="1">
    <source>
        <dbReference type="SAM" id="MobiDB-lite"/>
    </source>
</evidence>
<dbReference type="Proteomes" id="UP000316079">
    <property type="component" value="Unassembled WGS sequence"/>
</dbReference>
<feature type="region of interest" description="Disordered" evidence="1">
    <location>
        <begin position="261"/>
        <end position="415"/>
    </location>
</feature>
<organism evidence="2 3">
    <name type="scientific">Danionella cerebrum</name>
    <dbReference type="NCBI Taxonomy" id="2873325"/>
    <lineage>
        <taxon>Eukaryota</taxon>
        <taxon>Metazoa</taxon>
        <taxon>Chordata</taxon>
        <taxon>Craniata</taxon>
        <taxon>Vertebrata</taxon>
        <taxon>Euteleostomi</taxon>
        <taxon>Actinopterygii</taxon>
        <taxon>Neopterygii</taxon>
        <taxon>Teleostei</taxon>
        <taxon>Ostariophysi</taxon>
        <taxon>Cypriniformes</taxon>
        <taxon>Danionidae</taxon>
        <taxon>Danioninae</taxon>
        <taxon>Danionella</taxon>
    </lineage>
</organism>
<name>A0A553PIR5_9TELE</name>
<feature type="compositionally biased region" description="Polar residues" evidence="1">
    <location>
        <begin position="302"/>
        <end position="324"/>
    </location>
</feature>
<dbReference type="EMBL" id="SRMA01026681">
    <property type="protein sequence ID" value="TRY77577.1"/>
    <property type="molecule type" value="Genomic_DNA"/>
</dbReference>
<feature type="compositionally biased region" description="Low complexity" evidence="1">
    <location>
        <begin position="114"/>
        <end position="125"/>
    </location>
</feature>
<sequence>MSTGTVCSGKAGMERMKRSDGIWETFNSSTHSPVCIRSVFSRRAEEMLAGADAGAEGLRQGPGAHSRLSLTERNFPPVPGAQHTSTRCRQHGSPEPAPRQSRAAFDQQLRAGRSISISSSSCGSSTVPGNRRHGYGDLPRLLSARDGEDRSCGTGEGRMGSRRELSISGHRGDSGGGGTASQRGNGPVTEFNHYYGNGRGGPYFDQHGGQQSPETALMHPAQGNMDQVQNSHEGYHSSPYNHYPNYRPGYGGAGYGMLSPSRQGNVMGPGAHSPTGASANHGKAPMASSTPAPGAGGFQRFHGQNQQHHSGSTPTLNQLLTSPSPVMRGYGGGYPDYGNLPPQQQQPGLGSVKDMSSPYSHSWGAQQRSHPSLSPGNTGTGRAQSHEKISLGDSQSCSHHFSPRQPPPNSRWHDAPEALHSPMQCCFVFQLDLWSICAPQAKVCLLSLQVASMDPMAMKRSQMYNSPYSQASGTYPGQPYGSPTPHRYPMGMQGRGQVGMGGVQYHQQQLCVAAALEGRQRYSSRRGVCRKLKRPRGAGLSSDSPRESAEGRALLCLSAQSESAPIAPELLTGRAPVAVSDVRPAACTSLDGLFCQVSGRHSVKFEIDLFRGRDWHQQSPPGTRNAGEAVIGSNLSNAAFQSLQRGEEREPTGD</sequence>
<reference evidence="2 3" key="1">
    <citation type="journal article" date="2019" name="Sci. Data">
        <title>Hybrid genome assembly and annotation of Danionella translucida.</title>
        <authorList>
            <person name="Kadobianskyi M."/>
            <person name="Schulze L."/>
            <person name="Schuelke M."/>
            <person name="Judkewitz B."/>
        </authorList>
    </citation>
    <scope>NUCLEOTIDE SEQUENCE [LARGE SCALE GENOMIC DNA]</scope>
    <source>
        <strain evidence="2 3">Bolton</strain>
    </source>
</reference>
<protein>
    <recommendedName>
        <fullName evidence="4">AT-rich interactive domain-containing protein 1B</fullName>
    </recommendedName>
</protein>
<evidence type="ECO:0000313" key="3">
    <source>
        <dbReference type="Proteomes" id="UP000316079"/>
    </source>
</evidence>
<dbReference type="AlphaFoldDB" id="A0A553PIR5"/>
<keyword evidence="3" id="KW-1185">Reference proteome</keyword>
<evidence type="ECO:0000313" key="2">
    <source>
        <dbReference type="EMBL" id="TRY77577.1"/>
    </source>
</evidence>
<proteinExistence type="predicted"/>
<feature type="compositionally biased region" description="Basic and acidic residues" evidence="1">
    <location>
        <begin position="159"/>
        <end position="173"/>
    </location>
</feature>
<feature type="region of interest" description="Disordered" evidence="1">
    <location>
        <begin position="52"/>
        <end position="190"/>
    </location>
</feature>
<evidence type="ECO:0008006" key="4">
    <source>
        <dbReference type="Google" id="ProtNLM"/>
    </source>
</evidence>
<accession>A0A553PIR5</accession>
<gene>
    <name evidence="2" type="ORF">DNTS_007214</name>
</gene>
<dbReference type="OrthoDB" id="8709537at2759"/>
<comment type="caution">
    <text evidence="2">The sequence shown here is derived from an EMBL/GenBank/DDBJ whole genome shotgun (WGS) entry which is preliminary data.</text>
</comment>